<gene>
    <name evidence="1" type="ORF">PILCRDRAFT_93728</name>
</gene>
<protein>
    <submittedName>
        <fullName evidence="1">Uncharacterized protein</fullName>
    </submittedName>
</protein>
<organism evidence="1 2">
    <name type="scientific">Piloderma croceum (strain F 1598)</name>
    <dbReference type="NCBI Taxonomy" id="765440"/>
    <lineage>
        <taxon>Eukaryota</taxon>
        <taxon>Fungi</taxon>
        <taxon>Dikarya</taxon>
        <taxon>Basidiomycota</taxon>
        <taxon>Agaricomycotina</taxon>
        <taxon>Agaricomycetes</taxon>
        <taxon>Agaricomycetidae</taxon>
        <taxon>Atheliales</taxon>
        <taxon>Atheliaceae</taxon>
        <taxon>Piloderma</taxon>
    </lineage>
</organism>
<reference evidence="1 2" key="1">
    <citation type="submission" date="2014-04" db="EMBL/GenBank/DDBJ databases">
        <authorList>
            <consortium name="DOE Joint Genome Institute"/>
            <person name="Kuo A."/>
            <person name="Tarkka M."/>
            <person name="Buscot F."/>
            <person name="Kohler A."/>
            <person name="Nagy L.G."/>
            <person name="Floudas D."/>
            <person name="Copeland A."/>
            <person name="Barry K.W."/>
            <person name="Cichocki N."/>
            <person name="Veneault-Fourrey C."/>
            <person name="LaButti K."/>
            <person name="Lindquist E.A."/>
            <person name="Lipzen A."/>
            <person name="Lundell T."/>
            <person name="Morin E."/>
            <person name="Murat C."/>
            <person name="Sun H."/>
            <person name="Tunlid A."/>
            <person name="Henrissat B."/>
            <person name="Grigoriev I.V."/>
            <person name="Hibbett D.S."/>
            <person name="Martin F."/>
            <person name="Nordberg H.P."/>
            <person name="Cantor M.N."/>
            <person name="Hua S.X."/>
        </authorList>
    </citation>
    <scope>NUCLEOTIDE SEQUENCE [LARGE SCALE GENOMIC DNA]</scope>
    <source>
        <strain evidence="1 2">F 1598</strain>
    </source>
</reference>
<evidence type="ECO:0000313" key="2">
    <source>
        <dbReference type="Proteomes" id="UP000054166"/>
    </source>
</evidence>
<dbReference type="EMBL" id="KN833219">
    <property type="protein sequence ID" value="KIM71751.1"/>
    <property type="molecule type" value="Genomic_DNA"/>
</dbReference>
<dbReference type="AlphaFoldDB" id="A0A0C3EVB1"/>
<reference evidence="2" key="2">
    <citation type="submission" date="2015-01" db="EMBL/GenBank/DDBJ databases">
        <title>Evolutionary Origins and Diversification of the Mycorrhizal Mutualists.</title>
        <authorList>
            <consortium name="DOE Joint Genome Institute"/>
            <consortium name="Mycorrhizal Genomics Consortium"/>
            <person name="Kohler A."/>
            <person name="Kuo A."/>
            <person name="Nagy L.G."/>
            <person name="Floudas D."/>
            <person name="Copeland A."/>
            <person name="Barry K.W."/>
            <person name="Cichocki N."/>
            <person name="Veneault-Fourrey C."/>
            <person name="LaButti K."/>
            <person name="Lindquist E.A."/>
            <person name="Lipzen A."/>
            <person name="Lundell T."/>
            <person name="Morin E."/>
            <person name="Murat C."/>
            <person name="Riley R."/>
            <person name="Ohm R."/>
            <person name="Sun H."/>
            <person name="Tunlid A."/>
            <person name="Henrissat B."/>
            <person name="Grigoriev I.V."/>
            <person name="Hibbett D.S."/>
            <person name="Martin F."/>
        </authorList>
    </citation>
    <scope>NUCLEOTIDE SEQUENCE [LARGE SCALE GENOMIC DNA]</scope>
    <source>
        <strain evidence="2">F 1598</strain>
    </source>
</reference>
<proteinExistence type="predicted"/>
<dbReference type="Proteomes" id="UP000054166">
    <property type="component" value="Unassembled WGS sequence"/>
</dbReference>
<dbReference type="InParanoid" id="A0A0C3EVB1"/>
<dbReference type="HOGENOM" id="CLU_2050525_0_0_1"/>
<accession>A0A0C3EVB1</accession>
<evidence type="ECO:0000313" key="1">
    <source>
        <dbReference type="EMBL" id="KIM71751.1"/>
    </source>
</evidence>
<keyword evidence="2" id="KW-1185">Reference proteome</keyword>
<sequence length="120" mass="13432">MIRIKWITTKLVGASFFRKNVKEKLLEPPNRKQDKKLGIRFNVGQKFHDPTTNKWMRNVVLQLNADAENPGIKDAVGRNSSHAQQLIAQVPLNDDGTALDPAVTEETVRAELVDPLDGGF</sequence>
<name>A0A0C3EVB1_PILCF</name>
<dbReference type="OrthoDB" id="2933464at2759"/>